<organism evidence="12 13">
    <name type="scientific">Diploptera punctata</name>
    <name type="common">Pacific beetle cockroach</name>
    <dbReference type="NCBI Taxonomy" id="6984"/>
    <lineage>
        <taxon>Eukaryota</taxon>
        <taxon>Metazoa</taxon>
        <taxon>Ecdysozoa</taxon>
        <taxon>Arthropoda</taxon>
        <taxon>Hexapoda</taxon>
        <taxon>Insecta</taxon>
        <taxon>Pterygota</taxon>
        <taxon>Neoptera</taxon>
        <taxon>Polyneoptera</taxon>
        <taxon>Dictyoptera</taxon>
        <taxon>Blattodea</taxon>
        <taxon>Blaberoidea</taxon>
        <taxon>Blaberidae</taxon>
        <taxon>Diplopterinae</taxon>
        <taxon>Diploptera</taxon>
    </lineage>
</organism>
<evidence type="ECO:0000256" key="2">
    <source>
        <dbReference type="ARBA" id="ARBA00004273"/>
    </source>
</evidence>
<comment type="similarity">
    <text evidence="9">Belongs to the NDUFAF6 family.</text>
</comment>
<gene>
    <name evidence="12" type="ORF">L9F63_016997</name>
</gene>
<dbReference type="PANTHER" id="PTHR31480">
    <property type="entry name" value="BIFUNCTIONAL LYCOPENE CYCLASE/PHYTOENE SYNTHASE"/>
    <property type="match status" value="1"/>
</dbReference>
<evidence type="ECO:0000256" key="5">
    <source>
        <dbReference type="ARBA" id="ARBA00022792"/>
    </source>
</evidence>
<comment type="caution">
    <text evidence="12">The sequence shown here is derived from an EMBL/GenBank/DDBJ whole genome shotgun (WGS) entry which is preliminary data.</text>
</comment>
<dbReference type="SUPFAM" id="SSF48576">
    <property type="entry name" value="Terpenoid synthases"/>
    <property type="match status" value="1"/>
</dbReference>
<name>A0AAD7ZZS2_DIPPU</name>
<keyword evidence="6" id="KW-0809">Transit peptide</keyword>
<dbReference type="AlphaFoldDB" id="A0AAD7ZZS2"/>
<sequence length="308" mass="35334">MNSFSRVCRNFQKNVILHQQCNHYSTHKNTSSTEYCLDLVRQYDYENFLCTLLLPSESRASAFAVRAFNIEIARVQDQVSDPRLGQMRMKFWEESVEKIFANDAPKHPVALELHRASKKHKLSKRYLKRLITSRADQLASSSFPNLEALEMYAENSVSSVYYLLLEASGVENIHADHVASHLGKAHGITNIIRSVPHNAPRQIISLPQDILLQHNVAHEAIFRARVTKEFKDVVFDVASRAKTHLDKARSLSKNIPKSASLLFLPAITIDSYLERLRLLDFDVFSGSLQRRNNTLPFVLLWNKLLTKY</sequence>
<proteinExistence type="inferred from homology"/>
<reference evidence="12" key="1">
    <citation type="journal article" date="2023" name="IScience">
        <title>Live-bearing cockroach genome reveals convergent evolutionary mechanisms linked to viviparity in insects and beyond.</title>
        <authorList>
            <person name="Fouks B."/>
            <person name="Harrison M.C."/>
            <person name="Mikhailova A.A."/>
            <person name="Marchal E."/>
            <person name="English S."/>
            <person name="Carruthers M."/>
            <person name="Jennings E.C."/>
            <person name="Chiamaka E.L."/>
            <person name="Frigard R.A."/>
            <person name="Pippel M."/>
            <person name="Attardo G.M."/>
            <person name="Benoit J.B."/>
            <person name="Bornberg-Bauer E."/>
            <person name="Tobe S.S."/>
        </authorList>
    </citation>
    <scope>NUCLEOTIDE SEQUENCE</scope>
    <source>
        <strain evidence="12">Stay&amp;Tobe</strain>
    </source>
</reference>
<evidence type="ECO:0000256" key="10">
    <source>
        <dbReference type="ARBA" id="ARBA00056665"/>
    </source>
</evidence>
<dbReference type="InterPro" id="IPR002060">
    <property type="entry name" value="Squ/phyt_synthse"/>
</dbReference>
<keyword evidence="7" id="KW-0496">Mitochondrion</keyword>
<evidence type="ECO:0000256" key="8">
    <source>
        <dbReference type="ARBA" id="ARBA00023136"/>
    </source>
</evidence>
<evidence type="ECO:0000256" key="7">
    <source>
        <dbReference type="ARBA" id="ARBA00023128"/>
    </source>
</evidence>
<dbReference type="Gene3D" id="1.10.600.10">
    <property type="entry name" value="Farnesyl Diphosphate Synthase"/>
    <property type="match status" value="1"/>
</dbReference>
<dbReference type="Pfam" id="PF00494">
    <property type="entry name" value="SQS_PSY"/>
    <property type="match status" value="1"/>
</dbReference>
<dbReference type="GO" id="GO:0005743">
    <property type="term" value="C:mitochondrial inner membrane"/>
    <property type="evidence" value="ECO:0007669"/>
    <property type="project" value="UniProtKB-SubCell"/>
</dbReference>
<dbReference type="GO" id="GO:0016117">
    <property type="term" value="P:carotenoid biosynthetic process"/>
    <property type="evidence" value="ECO:0007669"/>
    <property type="project" value="UniProtKB-KW"/>
</dbReference>
<evidence type="ECO:0000256" key="6">
    <source>
        <dbReference type="ARBA" id="ARBA00022946"/>
    </source>
</evidence>
<keyword evidence="13" id="KW-1185">Reference proteome</keyword>
<evidence type="ECO:0000256" key="3">
    <source>
        <dbReference type="ARBA" id="ARBA00012396"/>
    </source>
</evidence>
<accession>A0AAD7ZZS2</accession>
<evidence type="ECO:0000313" key="12">
    <source>
        <dbReference type="EMBL" id="KAJ9589879.1"/>
    </source>
</evidence>
<evidence type="ECO:0000256" key="4">
    <source>
        <dbReference type="ARBA" id="ARBA00022746"/>
    </source>
</evidence>
<evidence type="ECO:0000256" key="9">
    <source>
        <dbReference type="ARBA" id="ARBA00038273"/>
    </source>
</evidence>
<keyword evidence="8" id="KW-0472">Membrane</keyword>
<reference evidence="12" key="2">
    <citation type="submission" date="2023-05" db="EMBL/GenBank/DDBJ databases">
        <authorList>
            <person name="Fouks B."/>
        </authorList>
    </citation>
    <scope>NUCLEOTIDE SEQUENCE</scope>
    <source>
        <strain evidence="12">Stay&amp;Tobe</strain>
        <tissue evidence="12">Testes</tissue>
    </source>
</reference>
<dbReference type="Proteomes" id="UP001233999">
    <property type="component" value="Unassembled WGS sequence"/>
</dbReference>
<dbReference type="InterPro" id="IPR008949">
    <property type="entry name" value="Isoprenoid_synthase_dom_sf"/>
</dbReference>
<keyword evidence="4" id="KW-0125">Carotenoid biosynthesis</keyword>
<comment type="catalytic activity">
    <reaction evidence="1">
        <text>2 (2E,6E,10E)-geranylgeranyl diphosphate = 15-cis-phytoene + 2 diphosphate</text>
        <dbReference type="Rhea" id="RHEA:34475"/>
        <dbReference type="ChEBI" id="CHEBI:27787"/>
        <dbReference type="ChEBI" id="CHEBI:33019"/>
        <dbReference type="ChEBI" id="CHEBI:58756"/>
        <dbReference type="EC" id="2.5.1.32"/>
    </reaction>
</comment>
<comment type="subcellular location">
    <subcellularLocation>
        <location evidence="2">Mitochondrion inner membrane</location>
    </subcellularLocation>
</comment>
<dbReference type="FunFam" id="1.10.600.10:FF:000013">
    <property type="entry name" value="NADH dehydrogenase (ubiquinone) complex I, assembly factor 6"/>
    <property type="match status" value="1"/>
</dbReference>
<comment type="function">
    <text evidence="10">Involved in the assembly of mitochondrial NADH:ubiquinone oxidoreductase complex (complex I) at early stages. May play a role in the biogenesis of complex I subunit MT-ND1.</text>
</comment>
<evidence type="ECO:0000256" key="1">
    <source>
        <dbReference type="ARBA" id="ARBA00001805"/>
    </source>
</evidence>
<keyword evidence="5" id="KW-0999">Mitochondrion inner membrane</keyword>
<evidence type="ECO:0000256" key="11">
    <source>
        <dbReference type="ARBA" id="ARBA00069034"/>
    </source>
</evidence>
<evidence type="ECO:0000313" key="13">
    <source>
        <dbReference type="Proteomes" id="UP001233999"/>
    </source>
</evidence>
<protein>
    <recommendedName>
        <fullName evidence="11">NADH dehydrogenase (ubiquinone) complex I, assembly factor 6</fullName>
        <ecNumber evidence="3">2.5.1.32</ecNumber>
    </recommendedName>
</protein>
<dbReference type="EMBL" id="JASPKZ010004589">
    <property type="protein sequence ID" value="KAJ9589879.1"/>
    <property type="molecule type" value="Genomic_DNA"/>
</dbReference>
<dbReference type="EC" id="2.5.1.32" evidence="3"/>